<organism evidence="10 11">
    <name type="scientific">Rhodoferax lacus</name>
    <dbReference type="NCBI Taxonomy" id="2184758"/>
    <lineage>
        <taxon>Bacteria</taxon>
        <taxon>Pseudomonadati</taxon>
        <taxon>Pseudomonadota</taxon>
        <taxon>Betaproteobacteria</taxon>
        <taxon>Burkholderiales</taxon>
        <taxon>Comamonadaceae</taxon>
        <taxon>Rhodoferax</taxon>
    </lineage>
</organism>
<evidence type="ECO:0000256" key="7">
    <source>
        <dbReference type="ARBA" id="ARBA00023136"/>
    </source>
</evidence>
<feature type="transmembrane region" description="Helical" evidence="8">
    <location>
        <begin position="332"/>
        <end position="353"/>
    </location>
</feature>
<comment type="caution">
    <text evidence="10">The sequence shown here is derived from an EMBL/GenBank/DDBJ whole genome shotgun (WGS) entry which is preliminary data.</text>
</comment>
<dbReference type="Gene3D" id="1.10.3720.10">
    <property type="entry name" value="MetI-like"/>
    <property type="match status" value="1"/>
</dbReference>
<dbReference type="GO" id="GO:0005886">
    <property type="term" value="C:plasma membrane"/>
    <property type="evidence" value="ECO:0007669"/>
    <property type="project" value="UniProtKB-SubCell"/>
</dbReference>
<keyword evidence="4" id="KW-1003">Cell membrane</keyword>
<dbReference type="AlphaFoldDB" id="A0A3E1RAT9"/>
<dbReference type="PANTHER" id="PTHR42929">
    <property type="entry name" value="INNER MEMBRANE ABC TRANSPORTER PERMEASE PROTEIN YDCU-RELATED-RELATED"/>
    <property type="match status" value="1"/>
</dbReference>
<comment type="subcellular location">
    <subcellularLocation>
        <location evidence="1 8">Cell membrane</location>
        <topology evidence="1 8">Multi-pass membrane protein</topology>
    </subcellularLocation>
</comment>
<feature type="transmembrane region" description="Helical" evidence="8">
    <location>
        <begin position="189"/>
        <end position="214"/>
    </location>
</feature>
<comment type="similarity">
    <text evidence="2">Belongs to the binding-protein-dependent transport system permease family. CysTW subfamily.</text>
</comment>
<gene>
    <name evidence="10" type="ORF">DIC66_12645</name>
</gene>
<accession>A0A3E1RAT9</accession>
<dbReference type="PANTHER" id="PTHR42929:SF5">
    <property type="entry name" value="ABC TRANSPORTER PERMEASE PROTEIN"/>
    <property type="match status" value="1"/>
</dbReference>
<evidence type="ECO:0000256" key="2">
    <source>
        <dbReference type="ARBA" id="ARBA00007069"/>
    </source>
</evidence>
<dbReference type="RefSeq" id="WP_117177720.1">
    <property type="nucleotide sequence ID" value="NZ_QFZK01000007.1"/>
</dbReference>
<dbReference type="CDD" id="cd06261">
    <property type="entry name" value="TM_PBP2"/>
    <property type="match status" value="1"/>
</dbReference>
<evidence type="ECO:0000259" key="9">
    <source>
        <dbReference type="PROSITE" id="PS50928"/>
    </source>
</evidence>
<name>A0A3E1RAT9_9BURK</name>
<keyword evidence="7 8" id="KW-0472">Membrane</keyword>
<evidence type="ECO:0000313" key="10">
    <source>
        <dbReference type="EMBL" id="RFO96486.1"/>
    </source>
</evidence>
<evidence type="ECO:0000313" key="11">
    <source>
        <dbReference type="Proteomes" id="UP000260665"/>
    </source>
</evidence>
<dbReference type="InterPro" id="IPR000515">
    <property type="entry name" value="MetI-like"/>
</dbReference>
<evidence type="ECO:0000256" key="8">
    <source>
        <dbReference type="RuleBase" id="RU363032"/>
    </source>
</evidence>
<keyword evidence="11" id="KW-1185">Reference proteome</keyword>
<dbReference type="Pfam" id="PF00528">
    <property type="entry name" value="BPD_transp_1"/>
    <property type="match status" value="1"/>
</dbReference>
<reference evidence="10 11" key="1">
    <citation type="submission" date="2018-05" db="EMBL/GenBank/DDBJ databases">
        <title>Rhodoferax soyangensis sp.nov., isolated from an oligotrophic freshwater lake.</title>
        <authorList>
            <person name="Park M."/>
        </authorList>
    </citation>
    <scope>NUCLEOTIDE SEQUENCE [LARGE SCALE GENOMIC DNA]</scope>
    <source>
        <strain evidence="10 11">IMCC26218</strain>
    </source>
</reference>
<evidence type="ECO:0000256" key="5">
    <source>
        <dbReference type="ARBA" id="ARBA00022692"/>
    </source>
</evidence>
<dbReference type="SUPFAM" id="SSF161098">
    <property type="entry name" value="MetI-like"/>
    <property type="match status" value="1"/>
</dbReference>
<feature type="domain" description="ABC transmembrane type-1" evidence="9">
    <location>
        <begin position="190"/>
        <end position="396"/>
    </location>
</feature>
<dbReference type="OrthoDB" id="9808619at2"/>
<feature type="transmembrane region" description="Helical" evidence="8">
    <location>
        <begin position="20"/>
        <end position="39"/>
    </location>
</feature>
<feature type="transmembrane region" description="Helical" evidence="8">
    <location>
        <begin position="373"/>
        <end position="396"/>
    </location>
</feature>
<protein>
    <submittedName>
        <fullName evidence="10">Polyamine ABC transporter substrate-binding protein</fullName>
    </submittedName>
</protein>
<feature type="transmembrane region" description="Helical" evidence="8">
    <location>
        <begin position="276"/>
        <end position="297"/>
    </location>
</feature>
<keyword evidence="5 8" id="KW-0812">Transmembrane</keyword>
<dbReference type="InterPro" id="IPR035906">
    <property type="entry name" value="MetI-like_sf"/>
</dbReference>
<dbReference type="EMBL" id="QFZK01000007">
    <property type="protein sequence ID" value="RFO96486.1"/>
    <property type="molecule type" value="Genomic_DNA"/>
</dbReference>
<proteinExistence type="inferred from homology"/>
<sequence length="408" mass="44861">MNSTDHLVSRLRKAERKGHLRAYALIAPLFIFVALSFLLPLGSVLLNSFYDPVIPEGLPRTVAALEQWNGSRILVPPEPVFEALAQDLKLAMDNEKASPMATRLNFEETGSRTIFMRAARKVGAQESGPWKPFFEQVDPAWAQPAIWGTIRNLHSSTHTLFFLQALDLRRQSNGEVAQQPEDQRIYVDIFLRTVGVALTVTLACLCLGFPIAYLLAHLKDKTANMLLILVLLPFWTSLLVRTTAWVVVLQKEGVVNSLLTALGLISEPLPLIFNRFGVVVAMTHILLPFTILPLYSVMRSIPPSFVRAARSLGADPFTAFVRVYLPQCLPGISAGALLVFILSLGYYITPALVGGATDQMISYFIADNLGRSLNWGLASALAAILLTAVLALYAAYDRVVGVTNVRFG</sequence>
<keyword evidence="6 8" id="KW-1133">Transmembrane helix</keyword>
<evidence type="ECO:0000256" key="4">
    <source>
        <dbReference type="ARBA" id="ARBA00022475"/>
    </source>
</evidence>
<evidence type="ECO:0000256" key="3">
    <source>
        <dbReference type="ARBA" id="ARBA00022448"/>
    </source>
</evidence>
<feature type="transmembrane region" description="Helical" evidence="8">
    <location>
        <begin position="226"/>
        <end position="248"/>
    </location>
</feature>
<dbReference type="Proteomes" id="UP000260665">
    <property type="component" value="Unassembled WGS sequence"/>
</dbReference>
<dbReference type="GO" id="GO:0055085">
    <property type="term" value="P:transmembrane transport"/>
    <property type="evidence" value="ECO:0007669"/>
    <property type="project" value="InterPro"/>
</dbReference>
<dbReference type="PROSITE" id="PS50928">
    <property type="entry name" value="ABC_TM1"/>
    <property type="match status" value="1"/>
</dbReference>
<keyword evidence="3 8" id="KW-0813">Transport</keyword>
<evidence type="ECO:0000256" key="1">
    <source>
        <dbReference type="ARBA" id="ARBA00004651"/>
    </source>
</evidence>
<evidence type="ECO:0000256" key="6">
    <source>
        <dbReference type="ARBA" id="ARBA00022989"/>
    </source>
</evidence>